<evidence type="ECO:0000256" key="4">
    <source>
        <dbReference type="ARBA" id="ARBA00022801"/>
    </source>
</evidence>
<dbReference type="InterPro" id="IPR023198">
    <property type="entry name" value="PGP-like_dom2"/>
</dbReference>
<evidence type="ECO:0000313" key="9">
    <source>
        <dbReference type="EMBL" id="JAB63720.1"/>
    </source>
</evidence>
<dbReference type="SFLD" id="SFLDG01129">
    <property type="entry name" value="C1.5:_HAD__Beta-PGM__Phosphata"/>
    <property type="match status" value="1"/>
</dbReference>
<dbReference type="PANTHER" id="PTHR18901">
    <property type="entry name" value="2-DEOXYGLUCOSE-6-PHOSPHATE PHOSPHATASE 2"/>
    <property type="match status" value="1"/>
</dbReference>
<dbReference type="Pfam" id="PF13419">
    <property type="entry name" value="HAD_2"/>
    <property type="match status" value="1"/>
</dbReference>
<dbReference type="EC" id="3.1.3.96" evidence="7"/>
<dbReference type="InterPro" id="IPR036412">
    <property type="entry name" value="HAD-like_sf"/>
</dbReference>
<dbReference type="Gene3D" id="1.10.150.240">
    <property type="entry name" value="Putative phosphatase, domain 2"/>
    <property type="match status" value="1"/>
</dbReference>
<dbReference type="FunFam" id="3.40.50.1000:FF:000055">
    <property type="entry name" value="Haloacid dehalogenase-like hydrolase family protein"/>
    <property type="match status" value="1"/>
</dbReference>
<evidence type="ECO:0000256" key="6">
    <source>
        <dbReference type="ARBA" id="ARBA00052504"/>
    </source>
</evidence>
<dbReference type="SFLD" id="SFLDG01135">
    <property type="entry name" value="C1.5.6:_HAD__Beta-PGM__Phospha"/>
    <property type="match status" value="1"/>
</dbReference>
<evidence type="ECO:0000256" key="1">
    <source>
        <dbReference type="ARBA" id="ARBA00001946"/>
    </source>
</evidence>
<protein>
    <recommendedName>
        <fullName evidence="7">pseudouridine 5'-phosphatase</fullName>
        <ecNumber evidence="7">3.1.3.96</ecNumber>
    </recommendedName>
    <alternativeName>
        <fullName evidence="8">Pseudouridine-5'-monophosphatase</fullName>
    </alternativeName>
</protein>
<comment type="similarity">
    <text evidence="2">Belongs to the HAD-like hydrolase superfamily. CbbY/CbbZ/Gph/YieH family.</text>
</comment>
<dbReference type="SUPFAM" id="SSF56784">
    <property type="entry name" value="HAD-like"/>
    <property type="match status" value="1"/>
</dbReference>
<dbReference type="InterPro" id="IPR006439">
    <property type="entry name" value="HAD-SF_hydro_IA"/>
</dbReference>
<keyword evidence="4" id="KW-0378">Hydrolase</keyword>
<dbReference type="InterPro" id="IPR023214">
    <property type="entry name" value="HAD_sf"/>
</dbReference>
<name>V5G133_ANOGL</name>
<keyword evidence="5" id="KW-0460">Magnesium</keyword>
<proteinExistence type="inferred from homology"/>
<accession>V5G133</accession>
<evidence type="ECO:0000256" key="3">
    <source>
        <dbReference type="ARBA" id="ARBA00022723"/>
    </source>
</evidence>
<dbReference type="Gene3D" id="3.40.50.1000">
    <property type="entry name" value="HAD superfamily/HAD-like"/>
    <property type="match status" value="1"/>
</dbReference>
<evidence type="ECO:0000256" key="2">
    <source>
        <dbReference type="ARBA" id="ARBA00006171"/>
    </source>
</evidence>
<dbReference type="GO" id="GO:0046872">
    <property type="term" value="F:metal ion binding"/>
    <property type="evidence" value="ECO:0007669"/>
    <property type="project" value="UniProtKB-KW"/>
</dbReference>
<dbReference type="PANTHER" id="PTHR18901:SF38">
    <property type="entry name" value="PSEUDOURIDINE-5'-PHOSPHATASE"/>
    <property type="match status" value="1"/>
</dbReference>
<dbReference type="AlphaFoldDB" id="V5G133"/>
<keyword evidence="3" id="KW-0479">Metal-binding</keyword>
<dbReference type="NCBIfam" id="TIGR01509">
    <property type="entry name" value="HAD-SF-IA-v3"/>
    <property type="match status" value="1"/>
</dbReference>
<evidence type="ECO:0000256" key="5">
    <source>
        <dbReference type="ARBA" id="ARBA00022842"/>
    </source>
</evidence>
<dbReference type="SFLD" id="SFLDS00003">
    <property type="entry name" value="Haloacid_Dehalogenase"/>
    <property type="match status" value="1"/>
</dbReference>
<evidence type="ECO:0000256" key="7">
    <source>
        <dbReference type="ARBA" id="ARBA00066578"/>
    </source>
</evidence>
<reference evidence="9" key="1">
    <citation type="submission" date="2013-07" db="EMBL/GenBank/DDBJ databases">
        <title>Midgut Transcriptome Profiling of Anoplphora glabripennis, a Lignocellulose Degrading, Wood-Boring Cerambycid.</title>
        <authorList>
            <person name="Scully E.D."/>
            <person name="Hoover K."/>
            <person name="Carlson J.E."/>
            <person name="Tien M."/>
            <person name="Geib S.M."/>
        </authorList>
    </citation>
    <scope>NUCLEOTIDE SEQUENCE</scope>
</reference>
<dbReference type="FunFam" id="1.10.150.240:FF:000001">
    <property type="entry name" value="Haloacid dehalogenase-like hydrolase domain"/>
    <property type="match status" value="1"/>
</dbReference>
<gene>
    <name evidence="9" type="primary">HDHD1</name>
</gene>
<organism evidence="9">
    <name type="scientific">Anoplophora glabripennis</name>
    <name type="common">Asian longhorn beetle</name>
    <name type="synonym">Anoplophora nobilis</name>
    <dbReference type="NCBI Taxonomy" id="217634"/>
    <lineage>
        <taxon>Eukaryota</taxon>
        <taxon>Metazoa</taxon>
        <taxon>Ecdysozoa</taxon>
        <taxon>Arthropoda</taxon>
        <taxon>Hexapoda</taxon>
        <taxon>Insecta</taxon>
        <taxon>Pterygota</taxon>
        <taxon>Neoptera</taxon>
        <taxon>Endopterygota</taxon>
        <taxon>Coleoptera</taxon>
        <taxon>Polyphaga</taxon>
        <taxon>Cucujiformia</taxon>
        <taxon>Chrysomeloidea</taxon>
        <taxon>Cerambycidae</taxon>
        <taxon>Lamiinae</taxon>
        <taxon>Lamiini</taxon>
        <taxon>Anoplophora</taxon>
    </lineage>
</organism>
<evidence type="ECO:0000256" key="8">
    <source>
        <dbReference type="ARBA" id="ARBA00083904"/>
    </source>
</evidence>
<comment type="cofactor">
    <cofactor evidence="1">
        <name>Mg(2+)</name>
        <dbReference type="ChEBI" id="CHEBI:18420"/>
    </cofactor>
</comment>
<dbReference type="InterPro" id="IPR041492">
    <property type="entry name" value="HAD_2"/>
</dbReference>
<comment type="catalytic activity">
    <reaction evidence="6">
        <text>psi-UMP + H2O = pseudouridine + phosphate</text>
        <dbReference type="Rhea" id="RHEA:10944"/>
        <dbReference type="ChEBI" id="CHEBI:15377"/>
        <dbReference type="ChEBI" id="CHEBI:17802"/>
        <dbReference type="ChEBI" id="CHEBI:43474"/>
        <dbReference type="ChEBI" id="CHEBI:58380"/>
        <dbReference type="EC" id="3.1.3.96"/>
    </reaction>
</comment>
<sequence length="229" mass="25612">MKMLFKKVTHVMFDMDGLLIESESVYNKIMNDIAAVYGKEYTRDVRVKVLGTPEKDTARIAVTEMGLPISPEEFLIVYREKVYKELQNPVLMPGAKELVKHFYKNEIPIAVATSSSQDSMELKTKNHQDIFKLFHHIVCGSTDPEVKHGKPAPDIFLVCASRFPDKPHPSQCLVLEDAPNGVRGAIAAGMQAVMVPSSEVGKELRKQATLVLQSLNDFKPELFGLPARE</sequence>
<dbReference type="GO" id="GO:1990738">
    <property type="term" value="F:pseudouridine 5'-phosphatase activity"/>
    <property type="evidence" value="ECO:0007669"/>
    <property type="project" value="UniProtKB-EC"/>
</dbReference>
<dbReference type="EMBL" id="GALX01004746">
    <property type="protein sequence ID" value="JAB63720.1"/>
    <property type="molecule type" value="Transcribed_RNA"/>
</dbReference>